<sequence>MKIAGFLILIAVLLLILFLLFGPREPVDTAVQFDDGQLPEDLDAYLAAAEVDVPDLKPGAEKRIVWAGAAKEKTPLAIVYVHGFSATAEEIRPVPDRVAEALGANLYFTRLRGHGRDGAALATASVRHWAEDVAEAMAIGRRLGERVILMGTSTGATVSMLAALDPEMRRDLAGMIFVSPNFGLMAAGSSLLTLPMARHYVPYIAGSERSFVPANADHATYWTTRYPTDALFPMAALVRHVNRAPLDTIDVPVLAIFSEQDTVVSAKATRRLLDKLGTMPSIIPVTVGEGDDPAAHVIAGDILSPGQTDRAVEWMLSWIEDQILAPADAPVAKGSG</sequence>
<dbReference type="AlphaFoldDB" id="A0A6B0TNW9"/>
<dbReference type="Gene3D" id="3.40.50.1820">
    <property type="entry name" value="alpha/beta hydrolase"/>
    <property type="match status" value="1"/>
</dbReference>
<evidence type="ECO:0000313" key="3">
    <source>
        <dbReference type="EMBL" id="MXU65566.1"/>
    </source>
</evidence>
<dbReference type="SUPFAM" id="SSF53474">
    <property type="entry name" value="alpha/beta-Hydrolases"/>
    <property type="match status" value="1"/>
</dbReference>
<reference evidence="3 4" key="1">
    <citation type="submission" date="2019-12" db="EMBL/GenBank/DDBJ databases">
        <title>Strain KN286 was isolated from seawater, which was collected from Caroline Seamount in the tropical western Pacific.</title>
        <authorList>
            <person name="Wang Q."/>
        </authorList>
    </citation>
    <scope>NUCLEOTIDE SEQUENCE [LARGE SCALE GENOMIC DNA]</scope>
    <source>
        <strain evidence="3 4">KN286</strain>
    </source>
</reference>
<evidence type="ECO:0000313" key="4">
    <source>
        <dbReference type="Proteomes" id="UP000436016"/>
    </source>
</evidence>
<dbReference type="InterPro" id="IPR050266">
    <property type="entry name" value="AB_hydrolase_sf"/>
</dbReference>
<evidence type="ECO:0000259" key="2">
    <source>
        <dbReference type="Pfam" id="PF12146"/>
    </source>
</evidence>
<dbReference type="GO" id="GO:0016787">
    <property type="term" value="F:hydrolase activity"/>
    <property type="evidence" value="ECO:0007669"/>
    <property type="project" value="UniProtKB-KW"/>
</dbReference>
<accession>A0A6B0TNW9</accession>
<protein>
    <submittedName>
        <fullName evidence="3">Alpha/beta fold hydrolase</fullName>
    </submittedName>
</protein>
<gene>
    <name evidence="3" type="ORF">GSH16_08900</name>
</gene>
<dbReference type="RefSeq" id="WP_160854150.1">
    <property type="nucleotide sequence ID" value="NZ_WUWG01000003.1"/>
</dbReference>
<keyword evidence="4" id="KW-1185">Reference proteome</keyword>
<dbReference type="PANTHER" id="PTHR43798:SF31">
    <property type="entry name" value="AB HYDROLASE SUPERFAMILY PROTEIN YCLE"/>
    <property type="match status" value="1"/>
</dbReference>
<proteinExistence type="predicted"/>
<organism evidence="3 4">
    <name type="scientific">Oceanomicrobium pacificus</name>
    <dbReference type="NCBI Taxonomy" id="2692916"/>
    <lineage>
        <taxon>Bacteria</taxon>
        <taxon>Pseudomonadati</taxon>
        <taxon>Pseudomonadota</taxon>
        <taxon>Alphaproteobacteria</taxon>
        <taxon>Rhodobacterales</taxon>
        <taxon>Paracoccaceae</taxon>
        <taxon>Oceanomicrobium</taxon>
    </lineage>
</organism>
<evidence type="ECO:0000256" key="1">
    <source>
        <dbReference type="ARBA" id="ARBA00022801"/>
    </source>
</evidence>
<dbReference type="PANTHER" id="PTHR43798">
    <property type="entry name" value="MONOACYLGLYCEROL LIPASE"/>
    <property type="match status" value="1"/>
</dbReference>
<keyword evidence="1 3" id="KW-0378">Hydrolase</keyword>
<comment type="caution">
    <text evidence="3">The sequence shown here is derived from an EMBL/GenBank/DDBJ whole genome shotgun (WGS) entry which is preliminary data.</text>
</comment>
<name>A0A6B0TNW9_9RHOB</name>
<dbReference type="EMBL" id="WUWG01000003">
    <property type="protein sequence ID" value="MXU65566.1"/>
    <property type="molecule type" value="Genomic_DNA"/>
</dbReference>
<dbReference type="InterPro" id="IPR022742">
    <property type="entry name" value="Hydrolase_4"/>
</dbReference>
<feature type="domain" description="Serine aminopeptidase S33" evidence="2">
    <location>
        <begin position="77"/>
        <end position="277"/>
    </location>
</feature>
<dbReference type="InterPro" id="IPR029058">
    <property type="entry name" value="AB_hydrolase_fold"/>
</dbReference>
<dbReference type="Proteomes" id="UP000436016">
    <property type="component" value="Unassembled WGS sequence"/>
</dbReference>
<dbReference type="GO" id="GO:0016020">
    <property type="term" value="C:membrane"/>
    <property type="evidence" value="ECO:0007669"/>
    <property type="project" value="TreeGrafter"/>
</dbReference>
<dbReference type="Pfam" id="PF12146">
    <property type="entry name" value="Hydrolase_4"/>
    <property type="match status" value="1"/>
</dbReference>